<evidence type="ECO:0000256" key="2">
    <source>
        <dbReference type="ARBA" id="ARBA00022980"/>
    </source>
</evidence>
<evidence type="ECO:0000256" key="3">
    <source>
        <dbReference type="ARBA" id="ARBA00023274"/>
    </source>
</evidence>
<keyword evidence="3" id="KW-0687">Ribonucleoprotein</keyword>
<sequence>MSRRSLSLPLRLASSASSQRSSWICRRCLATQAAELPSAIDAVVSTPTLPSGSAATTSQAQHGDPRLSASGRKDPATGRVQTLSRTDRLLKAPLPHPVPEQHLQHTTADYLPEEELWARSRTQPHKKIVGIVVSAGKMEKTVKVRVAGQRWEPRIRKYFADHTDHLVHDPNSSLVIGDVVSLHRLRASKAVHHVVGELMTPYGIPREQRAPIPTPEERLANYKKERVQKLQRRSLRREAAQGDAEAIRKLKAMGLDPGLGAEVGVGQTANLQSSAGKRKVSGKGVALGIKGQKLPEGVLPGGVHEVGRIDGRARRNKERAMRLEEKRERTLVQARKHAAATAGGQGASADPLSGTTISRGRDG</sequence>
<evidence type="ECO:0008006" key="7">
    <source>
        <dbReference type="Google" id="ProtNLM"/>
    </source>
</evidence>
<dbReference type="GO" id="GO:1990904">
    <property type="term" value="C:ribonucleoprotein complex"/>
    <property type="evidence" value="ECO:0007669"/>
    <property type="project" value="UniProtKB-KW"/>
</dbReference>
<name>A0AAE1C142_9PEZI</name>
<feature type="region of interest" description="Disordered" evidence="4">
    <location>
        <begin position="314"/>
        <end position="363"/>
    </location>
</feature>
<dbReference type="GO" id="GO:0006412">
    <property type="term" value="P:translation"/>
    <property type="evidence" value="ECO:0007669"/>
    <property type="project" value="InterPro"/>
</dbReference>
<reference evidence="5" key="1">
    <citation type="submission" date="2023-07" db="EMBL/GenBank/DDBJ databases">
        <title>Black Yeasts Isolated from many extreme environments.</title>
        <authorList>
            <person name="Coleine C."/>
            <person name="Stajich J.E."/>
            <person name="Selbmann L."/>
        </authorList>
    </citation>
    <scope>NUCLEOTIDE SEQUENCE</scope>
    <source>
        <strain evidence="5">CCFEE 5485</strain>
    </source>
</reference>
<dbReference type="CDD" id="cd00364">
    <property type="entry name" value="Ribosomal_uS17"/>
    <property type="match status" value="1"/>
</dbReference>
<accession>A0AAE1C142</accession>
<evidence type="ECO:0000313" key="5">
    <source>
        <dbReference type="EMBL" id="KAK3674456.1"/>
    </source>
</evidence>
<feature type="region of interest" description="Disordered" evidence="4">
    <location>
        <begin position="49"/>
        <end position="100"/>
    </location>
</feature>
<dbReference type="SUPFAM" id="SSF50249">
    <property type="entry name" value="Nucleic acid-binding proteins"/>
    <property type="match status" value="1"/>
</dbReference>
<dbReference type="AlphaFoldDB" id="A0AAE1C142"/>
<dbReference type="GO" id="GO:0005840">
    <property type="term" value="C:ribosome"/>
    <property type="evidence" value="ECO:0007669"/>
    <property type="project" value="UniProtKB-KW"/>
</dbReference>
<feature type="compositionally biased region" description="Polar residues" evidence="4">
    <location>
        <begin position="49"/>
        <end position="61"/>
    </location>
</feature>
<dbReference type="Pfam" id="PF00366">
    <property type="entry name" value="Ribosomal_S17"/>
    <property type="match status" value="1"/>
</dbReference>
<feature type="compositionally biased region" description="Basic and acidic residues" evidence="4">
    <location>
        <begin position="314"/>
        <end position="330"/>
    </location>
</feature>
<keyword evidence="2" id="KW-0689">Ribosomal protein</keyword>
<evidence type="ECO:0000313" key="6">
    <source>
        <dbReference type="Proteomes" id="UP001274830"/>
    </source>
</evidence>
<dbReference type="InterPro" id="IPR000266">
    <property type="entry name" value="Ribosomal_uS17"/>
</dbReference>
<protein>
    <recommendedName>
        <fullName evidence="7">Nucleic acid-binding protein</fullName>
    </recommendedName>
</protein>
<dbReference type="EMBL" id="JAUTXT010000019">
    <property type="protein sequence ID" value="KAK3674456.1"/>
    <property type="molecule type" value="Genomic_DNA"/>
</dbReference>
<keyword evidence="6" id="KW-1185">Reference proteome</keyword>
<comment type="similarity">
    <text evidence="1">Belongs to the universal ribosomal protein uS17 family.</text>
</comment>
<evidence type="ECO:0000256" key="1">
    <source>
        <dbReference type="ARBA" id="ARBA00010254"/>
    </source>
</evidence>
<proteinExistence type="inferred from homology"/>
<comment type="caution">
    <text evidence="5">The sequence shown here is derived from an EMBL/GenBank/DDBJ whole genome shotgun (WGS) entry which is preliminary data.</text>
</comment>
<organism evidence="5 6">
    <name type="scientific">Recurvomyces mirabilis</name>
    <dbReference type="NCBI Taxonomy" id="574656"/>
    <lineage>
        <taxon>Eukaryota</taxon>
        <taxon>Fungi</taxon>
        <taxon>Dikarya</taxon>
        <taxon>Ascomycota</taxon>
        <taxon>Pezizomycotina</taxon>
        <taxon>Dothideomycetes</taxon>
        <taxon>Dothideomycetidae</taxon>
        <taxon>Mycosphaerellales</taxon>
        <taxon>Teratosphaeriaceae</taxon>
        <taxon>Recurvomyces</taxon>
    </lineage>
</organism>
<dbReference type="InterPro" id="IPR012340">
    <property type="entry name" value="NA-bd_OB-fold"/>
</dbReference>
<evidence type="ECO:0000256" key="4">
    <source>
        <dbReference type="SAM" id="MobiDB-lite"/>
    </source>
</evidence>
<dbReference type="GO" id="GO:0003735">
    <property type="term" value="F:structural constituent of ribosome"/>
    <property type="evidence" value="ECO:0007669"/>
    <property type="project" value="InterPro"/>
</dbReference>
<dbReference type="Gene3D" id="2.40.50.140">
    <property type="entry name" value="Nucleic acid-binding proteins"/>
    <property type="match status" value="1"/>
</dbReference>
<feature type="compositionally biased region" description="Polar residues" evidence="4">
    <location>
        <begin position="353"/>
        <end position="363"/>
    </location>
</feature>
<dbReference type="Proteomes" id="UP001274830">
    <property type="component" value="Unassembled WGS sequence"/>
</dbReference>
<gene>
    <name evidence="5" type="ORF">LTR78_005542</name>
</gene>